<dbReference type="AlphaFoldDB" id="A0A1Q9EB79"/>
<protein>
    <submittedName>
        <fullName evidence="1">Uncharacterized protein</fullName>
    </submittedName>
</protein>
<sequence>MRSPDAPDMLRSLFSGAKLPGAEAEAVSSSFMPGLQAFGSARQVAALLGAVSQGHVLEQDLLQEMIRSRRSGNPGEDIEELAAELQHLLNLEDFRDFGLGVQLVHLENKGAEANLPTLDSFINSASTPAWGHLSQVGSMALLLPGDPPLAVVLLLNLSSRNRCGQEVASEILQSVQASRKR</sequence>
<keyword evidence="2" id="KW-1185">Reference proteome</keyword>
<dbReference type="EMBL" id="LSRX01000203">
    <property type="protein sequence ID" value="OLQ04685.1"/>
    <property type="molecule type" value="Genomic_DNA"/>
</dbReference>
<organism evidence="1 2">
    <name type="scientific">Symbiodinium microadriaticum</name>
    <name type="common">Dinoflagellate</name>
    <name type="synonym">Zooxanthella microadriatica</name>
    <dbReference type="NCBI Taxonomy" id="2951"/>
    <lineage>
        <taxon>Eukaryota</taxon>
        <taxon>Sar</taxon>
        <taxon>Alveolata</taxon>
        <taxon>Dinophyceae</taxon>
        <taxon>Suessiales</taxon>
        <taxon>Symbiodiniaceae</taxon>
        <taxon>Symbiodinium</taxon>
    </lineage>
</organism>
<reference evidence="1 2" key="1">
    <citation type="submission" date="2016-02" db="EMBL/GenBank/DDBJ databases">
        <title>Genome analysis of coral dinoflagellate symbionts highlights evolutionary adaptations to a symbiotic lifestyle.</title>
        <authorList>
            <person name="Aranda M."/>
            <person name="Li Y."/>
            <person name="Liew Y.J."/>
            <person name="Baumgarten S."/>
            <person name="Simakov O."/>
            <person name="Wilson M."/>
            <person name="Piel J."/>
            <person name="Ashoor H."/>
            <person name="Bougouffa S."/>
            <person name="Bajic V.B."/>
            <person name="Ryu T."/>
            <person name="Ravasi T."/>
            <person name="Bayer T."/>
            <person name="Micklem G."/>
            <person name="Kim H."/>
            <person name="Bhak J."/>
            <person name="Lajeunesse T.C."/>
            <person name="Voolstra C.R."/>
        </authorList>
    </citation>
    <scope>NUCLEOTIDE SEQUENCE [LARGE SCALE GENOMIC DNA]</scope>
    <source>
        <strain evidence="1 2">CCMP2467</strain>
    </source>
</reference>
<dbReference type="Proteomes" id="UP000186817">
    <property type="component" value="Unassembled WGS sequence"/>
</dbReference>
<accession>A0A1Q9EB79</accession>
<evidence type="ECO:0000313" key="1">
    <source>
        <dbReference type="EMBL" id="OLQ04685.1"/>
    </source>
</evidence>
<evidence type="ECO:0000313" key="2">
    <source>
        <dbReference type="Proteomes" id="UP000186817"/>
    </source>
</evidence>
<gene>
    <name evidence="1" type="ORF">AK812_SmicGene12203</name>
</gene>
<comment type="caution">
    <text evidence="1">The sequence shown here is derived from an EMBL/GenBank/DDBJ whole genome shotgun (WGS) entry which is preliminary data.</text>
</comment>
<name>A0A1Q9EB79_SYMMI</name>
<proteinExistence type="predicted"/>